<organism evidence="1 2">
    <name type="scientific">Sphingobacterium oryzagri</name>
    <dbReference type="NCBI Taxonomy" id="3025669"/>
    <lineage>
        <taxon>Bacteria</taxon>
        <taxon>Pseudomonadati</taxon>
        <taxon>Bacteroidota</taxon>
        <taxon>Sphingobacteriia</taxon>
        <taxon>Sphingobacteriales</taxon>
        <taxon>Sphingobacteriaceae</taxon>
        <taxon>Sphingobacterium</taxon>
    </lineage>
</organism>
<evidence type="ECO:0000313" key="2">
    <source>
        <dbReference type="Proteomes" id="UP001221558"/>
    </source>
</evidence>
<sequence>MNYEEFLETINTHKSPPAGLSVHSKSLWLDKKGDWQAAHDLIDQLDDPTSAHVHAYLHRVEGDLWNARYWYNRAKQPVFEGSLQEEWTALVKLYLA</sequence>
<keyword evidence="2" id="KW-1185">Reference proteome</keyword>
<evidence type="ECO:0000313" key="1">
    <source>
        <dbReference type="EMBL" id="WDF69824.1"/>
    </source>
</evidence>
<evidence type="ECO:0008006" key="3">
    <source>
        <dbReference type="Google" id="ProtNLM"/>
    </source>
</evidence>
<reference evidence="1 2" key="1">
    <citation type="submission" date="2023-02" db="EMBL/GenBank/DDBJ databases">
        <title>Genome sequence of Sphingobacterium sp. KACC 22765.</title>
        <authorList>
            <person name="Kim S."/>
            <person name="Heo J."/>
            <person name="Kwon S.-W."/>
        </authorList>
    </citation>
    <scope>NUCLEOTIDE SEQUENCE [LARGE SCALE GENOMIC DNA]</scope>
    <source>
        <strain evidence="1 2">KACC 22765</strain>
    </source>
</reference>
<accession>A0ABY7WR88</accession>
<dbReference type="Proteomes" id="UP001221558">
    <property type="component" value="Chromosome"/>
</dbReference>
<proteinExistence type="predicted"/>
<dbReference type="EMBL" id="CP117880">
    <property type="protein sequence ID" value="WDF69824.1"/>
    <property type="molecule type" value="Genomic_DNA"/>
</dbReference>
<dbReference type="RefSeq" id="WP_274268536.1">
    <property type="nucleotide sequence ID" value="NZ_CP117880.1"/>
</dbReference>
<protein>
    <recommendedName>
        <fullName evidence="3">Tetratricopeptide repeat protein</fullName>
    </recommendedName>
</protein>
<gene>
    <name evidence="1" type="ORF">PQ465_05470</name>
</gene>
<name>A0ABY7WR88_9SPHI</name>